<dbReference type="PATRIC" id="fig|36861.3.peg.2534"/>
<reference evidence="1 2" key="1">
    <citation type="journal article" date="2015" name="Appl. Environ. Microbiol.">
        <title>Aerobic and Anaerobic Thiosulfate Oxidation by a Cold-Adapted, Subglacial Chemoautotroph.</title>
        <authorList>
            <person name="Harrold Z.R."/>
            <person name="Skidmore M.L."/>
            <person name="Hamilton T.L."/>
            <person name="Desch L."/>
            <person name="Amada K."/>
            <person name="van Gelder W."/>
            <person name="Glover K."/>
            <person name="Roden E.E."/>
            <person name="Boyd E.S."/>
        </authorList>
    </citation>
    <scope>NUCLEOTIDE SEQUENCE [LARGE SCALE GENOMIC DNA]</scope>
    <source>
        <strain evidence="1 2">RG</strain>
    </source>
</reference>
<protein>
    <submittedName>
        <fullName evidence="1">Uncharacterized protein</fullName>
    </submittedName>
</protein>
<dbReference type="AlphaFoldDB" id="A0A106BVM8"/>
<name>A0A106BVM8_THIDE</name>
<dbReference type="OrthoDB" id="5574012at2"/>
<comment type="caution">
    <text evidence="1">The sequence shown here is derived from an EMBL/GenBank/DDBJ whole genome shotgun (WGS) entry which is preliminary data.</text>
</comment>
<evidence type="ECO:0000313" key="1">
    <source>
        <dbReference type="EMBL" id="KVW99502.1"/>
    </source>
</evidence>
<dbReference type="EMBL" id="LDUG01000004">
    <property type="protein sequence ID" value="KVW99502.1"/>
    <property type="molecule type" value="Genomic_DNA"/>
</dbReference>
<dbReference type="Proteomes" id="UP000064243">
    <property type="component" value="Unassembled WGS sequence"/>
</dbReference>
<accession>A0A106BVM8</accession>
<evidence type="ECO:0000313" key="2">
    <source>
        <dbReference type="Proteomes" id="UP000064243"/>
    </source>
</evidence>
<dbReference type="RefSeq" id="WP_059751217.1">
    <property type="nucleotide sequence ID" value="NZ_LDUG01000004.1"/>
</dbReference>
<sequence length="72" mass="7812">MAVSQSDIDALNAALKNGERVVKSDGVLVEYRSVDELIRARDSLVEQMAAESTISRPRQTIIVHGGRGFRGA</sequence>
<keyword evidence="2" id="KW-1185">Reference proteome</keyword>
<organism evidence="1 2">
    <name type="scientific">Thiobacillus denitrificans</name>
    <dbReference type="NCBI Taxonomy" id="36861"/>
    <lineage>
        <taxon>Bacteria</taxon>
        <taxon>Pseudomonadati</taxon>
        <taxon>Pseudomonadota</taxon>
        <taxon>Betaproteobacteria</taxon>
        <taxon>Nitrosomonadales</taxon>
        <taxon>Thiobacillaceae</taxon>
        <taxon>Thiobacillus</taxon>
    </lineage>
</organism>
<dbReference type="NCBIfam" id="NF047331">
    <property type="entry name" value="phage_HTJ"/>
    <property type="match status" value="1"/>
</dbReference>
<gene>
    <name evidence="1" type="ORF">ABW22_01395</name>
</gene>
<proteinExistence type="predicted"/>